<feature type="binding site" evidence="13">
    <location>
        <position position="145"/>
    </location>
    <ligand>
        <name>Mg(2+)</name>
        <dbReference type="ChEBI" id="CHEBI:18420"/>
    </ligand>
</feature>
<dbReference type="Gene3D" id="3.30.160.20">
    <property type="match status" value="1"/>
</dbReference>
<dbReference type="PROSITE" id="PS00517">
    <property type="entry name" value="RNASE_3_1"/>
    <property type="match status" value="1"/>
</dbReference>
<evidence type="ECO:0000256" key="1">
    <source>
        <dbReference type="ARBA" id="ARBA00000109"/>
    </source>
</evidence>
<dbReference type="HOGENOM" id="CLU_000907_1_1_5"/>
<dbReference type="InterPro" id="IPR036389">
    <property type="entry name" value="RNase_III_sf"/>
</dbReference>
<dbReference type="InterPro" id="IPR011907">
    <property type="entry name" value="RNase_III"/>
</dbReference>
<evidence type="ECO:0000256" key="9">
    <source>
        <dbReference type="ARBA" id="ARBA00022759"/>
    </source>
</evidence>
<keyword evidence="11 13" id="KW-0460">Magnesium</keyword>
<keyword evidence="12 13" id="KW-0694">RNA-binding</keyword>
<gene>
    <name evidence="13 16" type="primary">rnc</name>
    <name evidence="16" type="ordered locus">BOV_0654</name>
</gene>
<dbReference type="GO" id="GO:0019843">
    <property type="term" value="F:rRNA binding"/>
    <property type="evidence" value="ECO:0007669"/>
    <property type="project" value="UniProtKB-KW"/>
</dbReference>
<evidence type="ECO:0000256" key="6">
    <source>
        <dbReference type="ARBA" id="ARBA00022694"/>
    </source>
</evidence>
<dbReference type="Pfam" id="PF00035">
    <property type="entry name" value="dsrm"/>
    <property type="match status" value="1"/>
</dbReference>
<keyword evidence="8 13" id="KW-0479">Metal-binding</keyword>
<dbReference type="GO" id="GO:0004525">
    <property type="term" value="F:ribonuclease III activity"/>
    <property type="evidence" value="ECO:0007669"/>
    <property type="project" value="UniProtKB-UniRule"/>
</dbReference>
<keyword evidence="4 13" id="KW-0698">rRNA processing</keyword>
<evidence type="ECO:0000256" key="3">
    <source>
        <dbReference type="ARBA" id="ARBA00022490"/>
    </source>
</evidence>
<dbReference type="SUPFAM" id="SSF69065">
    <property type="entry name" value="RNase III domain-like"/>
    <property type="match status" value="1"/>
</dbReference>
<name>A0A0H3AS96_BRUO2</name>
<dbReference type="GO" id="GO:0008033">
    <property type="term" value="P:tRNA processing"/>
    <property type="evidence" value="ECO:0007669"/>
    <property type="project" value="UniProtKB-KW"/>
</dbReference>
<evidence type="ECO:0000313" key="17">
    <source>
        <dbReference type="Proteomes" id="UP000006383"/>
    </source>
</evidence>
<comment type="subunit">
    <text evidence="13">Homodimer.</text>
</comment>
<evidence type="ECO:0000256" key="2">
    <source>
        <dbReference type="ARBA" id="ARBA00010183"/>
    </source>
</evidence>
<dbReference type="SMART" id="SM00535">
    <property type="entry name" value="RIBOc"/>
    <property type="match status" value="1"/>
</dbReference>
<proteinExistence type="inferred from homology"/>
<evidence type="ECO:0000313" key="16">
    <source>
        <dbReference type="EMBL" id="ABQ61561.1"/>
    </source>
</evidence>
<evidence type="ECO:0000256" key="5">
    <source>
        <dbReference type="ARBA" id="ARBA00022664"/>
    </source>
</evidence>
<dbReference type="Gene3D" id="1.10.1520.10">
    <property type="entry name" value="Ribonuclease III domain"/>
    <property type="match status" value="1"/>
</dbReference>
<dbReference type="EC" id="3.1.26.3" evidence="13"/>
<dbReference type="GO" id="GO:0005737">
    <property type="term" value="C:cytoplasm"/>
    <property type="evidence" value="ECO:0007669"/>
    <property type="project" value="UniProtKB-SubCell"/>
</dbReference>
<keyword evidence="6 13" id="KW-0819">tRNA processing</keyword>
<dbReference type="AlphaFoldDB" id="A0A0H3AS96"/>
<dbReference type="EMBL" id="CP000708">
    <property type="protein sequence ID" value="ABQ61561.1"/>
    <property type="molecule type" value="Genomic_DNA"/>
</dbReference>
<dbReference type="SUPFAM" id="SSF54768">
    <property type="entry name" value="dsRNA-binding domain-like"/>
    <property type="match status" value="1"/>
</dbReference>
<dbReference type="GO" id="GO:0006397">
    <property type="term" value="P:mRNA processing"/>
    <property type="evidence" value="ECO:0007669"/>
    <property type="project" value="UniProtKB-UniRule"/>
</dbReference>
<keyword evidence="9 13" id="KW-0255">Endonuclease</keyword>
<feature type="active site" evidence="13">
    <location>
        <position position="145"/>
    </location>
</feature>
<dbReference type="NCBIfam" id="TIGR02191">
    <property type="entry name" value="RNaseIII"/>
    <property type="match status" value="1"/>
</dbReference>
<evidence type="ECO:0000256" key="12">
    <source>
        <dbReference type="ARBA" id="ARBA00022884"/>
    </source>
</evidence>
<comment type="similarity">
    <text evidence="2">Belongs to the ribonuclease III family.</text>
</comment>
<evidence type="ECO:0000256" key="13">
    <source>
        <dbReference type="HAMAP-Rule" id="MF_00104"/>
    </source>
</evidence>
<keyword evidence="3 13" id="KW-0963">Cytoplasm</keyword>
<sequence length="257" mass="28237">MSGSTGCLPGSAVNRTRPLPEIKMVSANKTASILEERTGHRFLNLKRLERALTHSSVQAPARANYERLEFLGDRVLGLTVAEMLFEAFPEASEGELSVRLNALVNAETCAAIADEIGLADLIHTGSDIKSLNDKRLLNVRADVVEALIATIYLDGGLEAARSFIQRYWKKRSLETGAARRDAKTELQEWAHQQGNVHPVYAILSRSGPDHDPLFLVEVTVKGFAPEKGEGRSKRIAEQSAAEAMLYREGVWKRDGSA</sequence>
<keyword evidence="17" id="KW-1185">Reference proteome</keyword>
<keyword evidence="5 13" id="KW-0507">mRNA processing</keyword>
<comment type="catalytic activity">
    <reaction evidence="1 13">
        <text>Endonucleolytic cleavage to 5'-phosphomonoester.</text>
        <dbReference type="EC" id="3.1.26.3"/>
    </reaction>
</comment>
<dbReference type="Proteomes" id="UP000006383">
    <property type="component" value="Chromosome I"/>
</dbReference>
<feature type="domain" description="DRBM" evidence="14">
    <location>
        <begin position="181"/>
        <end position="250"/>
    </location>
</feature>
<feature type="domain" description="RNase III" evidence="15">
    <location>
        <begin position="31"/>
        <end position="156"/>
    </location>
</feature>
<evidence type="ECO:0000256" key="4">
    <source>
        <dbReference type="ARBA" id="ARBA00022552"/>
    </source>
</evidence>
<keyword evidence="7 13" id="KW-0540">Nuclease</keyword>
<feature type="binding site" evidence="13">
    <location>
        <position position="142"/>
    </location>
    <ligand>
        <name>Mg(2+)</name>
        <dbReference type="ChEBI" id="CHEBI:18420"/>
    </ligand>
</feature>
<comment type="cofactor">
    <cofactor evidence="13">
        <name>Mg(2+)</name>
        <dbReference type="ChEBI" id="CHEBI:18420"/>
    </cofactor>
</comment>
<comment type="function">
    <text evidence="13">Digests double-stranded RNA. Involved in the processing of primary rRNA transcript to yield the immediate precursors to the large and small rRNAs (23S and 16S). Processes some mRNAs, and tRNAs when they are encoded in the rRNA operon. Processes pre-crRNA and tracrRNA of type II CRISPR loci if present in the organism.</text>
</comment>
<evidence type="ECO:0000259" key="14">
    <source>
        <dbReference type="PROSITE" id="PS50137"/>
    </source>
</evidence>
<dbReference type="GO" id="GO:0003725">
    <property type="term" value="F:double-stranded RNA binding"/>
    <property type="evidence" value="ECO:0007669"/>
    <property type="project" value="TreeGrafter"/>
</dbReference>
<dbReference type="GO" id="GO:0046872">
    <property type="term" value="F:metal ion binding"/>
    <property type="evidence" value="ECO:0007669"/>
    <property type="project" value="UniProtKB-KW"/>
</dbReference>
<organism evidence="16 17">
    <name type="scientific">Brucella ovis (strain ATCC 25840 / 63/290 / NCTC 10512)</name>
    <dbReference type="NCBI Taxonomy" id="444178"/>
    <lineage>
        <taxon>Bacteria</taxon>
        <taxon>Pseudomonadati</taxon>
        <taxon>Pseudomonadota</taxon>
        <taxon>Alphaproteobacteria</taxon>
        <taxon>Hyphomicrobiales</taxon>
        <taxon>Brucellaceae</taxon>
        <taxon>Brucella/Ochrobactrum group</taxon>
        <taxon>Brucella</taxon>
    </lineage>
</organism>
<dbReference type="HAMAP" id="MF_00104">
    <property type="entry name" value="RNase_III"/>
    <property type="match status" value="1"/>
</dbReference>
<dbReference type="PANTHER" id="PTHR11207:SF0">
    <property type="entry name" value="RIBONUCLEASE 3"/>
    <property type="match status" value="1"/>
</dbReference>
<dbReference type="FunFam" id="3.30.160.20:FF:000003">
    <property type="entry name" value="Ribonuclease 3"/>
    <property type="match status" value="1"/>
</dbReference>
<accession>A0A0H3AS96</accession>
<keyword evidence="13" id="KW-0699">rRNA-binding</keyword>
<dbReference type="Pfam" id="PF14622">
    <property type="entry name" value="Ribonucleas_3_3"/>
    <property type="match status" value="1"/>
</dbReference>
<dbReference type="PROSITE" id="PS50137">
    <property type="entry name" value="DS_RBD"/>
    <property type="match status" value="1"/>
</dbReference>
<evidence type="ECO:0000256" key="8">
    <source>
        <dbReference type="ARBA" id="ARBA00022723"/>
    </source>
</evidence>
<dbReference type="SMART" id="SM00358">
    <property type="entry name" value="DSRM"/>
    <property type="match status" value="1"/>
</dbReference>
<feature type="binding site" evidence="13">
    <location>
        <position position="69"/>
    </location>
    <ligand>
        <name>Mg(2+)</name>
        <dbReference type="ChEBI" id="CHEBI:18420"/>
    </ligand>
</feature>
<evidence type="ECO:0000256" key="11">
    <source>
        <dbReference type="ARBA" id="ARBA00022842"/>
    </source>
</evidence>
<dbReference type="PROSITE" id="PS50142">
    <property type="entry name" value="RNASE_3_2"/>
    <property type="match status" value="1"/>
</dbReference>
<comment type="subcellular location">
    <subcellularLocation>
        <location evidence="13">Cytoplasm</location>
    </subcellularLocation>
</comment>
<dbReference type="InterPro" id="IPR014720">
    <property type="entry name" value="dsRBD_dom"/>
</dbReference>
<dbReference type="GO" id="GO:0010468">
    <property type="term" value="P:regulation of gene expression"/>
    <property type="evidence" value="ECO:0007669"/>
    <property type="project" value="TreeGrafter"/>
</dbReference>
<protein>
    <recommendedName>
        <fullName evidence="13">Ribonuclease 3</fullName>
        <ecNumber evidence="13">3.1.26.3</ecNumber>
    </recommendedName>
    <alternativeName>
        <fullName evidence="13">Ribonuclease III</fullName>
        <shortName evidence="13">RNase III</shortName>
    </alternativeName>
</protein>
<dbReference type="PANTHER" id="PTHR11207">
    <property type="entry name" value="RIBONUCLEASE III"/>
    <property type="match status" value="1"/>
</dbReference>
<feature type="active site" evidence="13">
    <location>
        <position position="73"/>
    </location>
</feature>
<dbReference type="KEGG" id="bov:BOV_0654"/>
<reference evidence="17" key="1">
    <citation type="journal article" date="2009" name="PLoS ONE">
        <title>Genome degradation in Brucella ovis corresponds with narrowing of its host range and tissue tropism.</title>
        <authorList>
            <person name="Tsolis R.M."/>
            <person name="Seshadri R."/>
            <person name="Santos R.L."/>
            <person name="Sangari F.J."/>
            <person name="Lobo J.M."/>
            <person name="de Jong M.F."/>
            <person name="Ren Q."/>
            <person name="Myers G."/>
            <person name="Brinkac L.M."/>
            <person name="Nelson W.C."/>
            <person name="Deboy R.T."/>
            <person name="Angiuoli S."/>
            <person name="Khouri H."/>
            <person name="Dimitrov G."/>
            <person name="Robinson J.R."/>
            <person name="Mulligan S."/>
            <person name="Walker R.L."/>
            <person name="Elzer P.E."/>
            <person name="Hassan K.A."/>
            <person name="Paulsen I.T."/>
        </authorList>
    </citation>
    <scope>NUCLEOTIDE SEQUENCE [LARGE SCALE GENOMIC DNA]</scope>
    <source>
        <strain evidence="17">ATCC 25840 / 63/290 / NCTC 10512</strain>
    </source>
</reference>
<evidence type="ECO:0000256" key="10">
    <source>
        <dbReference type="ARBA" id="ARBA00022801"/>
    </source>
</evidence>
<dbReference type="GO" id="GO:0006364">
    <property type="term" value="P:rRNA processing"/>
    <property type="evidence" value="ECO:0007669"/>
    <property type="project" value="UniProtKB-UniRule"/>
</dbReference>
<keyword evidence="10 13" id="KW-0378">Hydrolase</keyword>
<dbReference type="CDD" id="cd10845">
    <property type="entry name" value="DSRM_RNAse_III_family"/>
    <property type="match status" value="1"/>
</dbReference>
<dbReference type="InterPro" id="IPR000999">
    <property type="entry name" value="RNase_III_dom"/>
</dbReference>
<evidence type="ECO:0000256" key="7">
    <source>
        <dbReference type="ARBA" id="ARBA00022722"/>
    </source>
</evidence>
<dbReference type="CDD" id="cd00593">
    <property type="entry name" value="RIBOc"/>
    <property type="match status" value="1"/>
</dbReference>
<evidence type="ECO:0000259" key="15">
    <source>
        <dbReference type="PROSITE" id="PS50142"/>
    </source>
</evidence>